<dbReference type="SUPFAM" id="SSF51735">
    <property type="entry name" value="NAD(P)-binding Rossmann-fold domains"/>
    <property type="match status" value="1"/>
</dbReference>
<dbReference type="Proteomes" id="UP001304895">
    <property type="component" value="Unassembled WGS sequence"/>
</dbReference>
<dbReference type="InterPro" id="IPR001509">
    <property type="entry name" value="Epimerase_deHydtase"/>
</dbReference>
<proteinExistence type="predicted"/>
<reference evidence="2" key="2">
    <citation type="submission" date="2023-05" db="EMBL/GenBank/DDBJ databases">
        <authorList>
            <consortium name="Lawrence Berkeley National Laboratory"/>
            <person name="Steindorff A."/>
            <person name="Hensen N."/>
            <person name="Bonometti L."/>
            <person name="Westerberg I."/>
            <person name="Brannstrom I.O."/>
            <person name="Guillou S."/>
            <person name="Cros-Aarteil S."/>
            <person name="Calhoun S."/>
            <person name="Haridas S."/>
            <person name="Kuo A."/>
            <person name="Mondo S."/>
            <person name="Pangilinan J."/>
            <person name="Riley R."/>
            <person name="Labutti K."/>
            <person name="Andreopoulos B."/>
            <person name="Lipzen A."/>
            <person name="Chen C."/>
            <person name="Yanf M."/>
            <person name="Daum C."/>
            <person name="Ng V."/>
            <person name="Clum A."/>
            <person name="Ohm R."/>
            <person name="Martin F."/>
            <person name="Silar P."/>
            <person name="Natvig D."/>
            <person name="Lalanne C."/>
            <person name="Gautier V."/>
            <person name="Ament-Velasquez S.L."/>
            <person name="Kruys A."/>
            <person name="Hutchinson M.I."/>
            <person name="Powell A.J."/>
            <person name="Barry K."/>
            <person name="Miller A.N."/>
            <person name="Grigoriev I.V."/>
            <person name="Debuchy R."/>
            <person name="Gladieux P."/>
            <person name="Thoren M.H."/>
            <person name="Johannesson H."/>
        </authorList>
    </citation>
    <scope>NUCLEOTIDE SEQUENCE</scope>
    <source>
        <strain evidence="2">CBS 123565</strain>
    </source>
</reference>
<protein>
    <submittedName>
        <fullName evidence="2">NAD(P)-binding protein</fullName>
    </submittedName>
</protein>
<organism evidence="2 3">
    <name type="scientific">Trichocladium antarcticum</name>
    <dbReference type="NCBI Taxonomy" id="1450529"/>
    <lineage>
        <taxon>Eukaryota</taxon>
        <taxon>Fungi</taxon>
        <taxon>Dikarya</taxon>
        <taxon>Ascomycota</taxon>
        <taxon>Pezizomycotina</taxon>
        <taxon>Sordariomycetes</taxon>
        <taxon>Sordariomycetidae</taxon>
        <taxon>Sordariales</taxon>
        <taxon>Chaetomiaceae</taxon>
        <taxon>Trichocladium</taxon>
    </lineage>
</organism>
<gene>
    <name evidence="2" type="ORF">BT67DRAFT_371837</name>
</gene>
<evidence type="ECO:0000259" key="1">
    <source>
        <dbReference type="Pfam" id="PF01370"/>
    </source>
</evidence>
<evidence type="ECO:0000313" key="2">
    <source>
        <dbReference type="EMBL" id="KAK4137840.1"/>
    </source>
</evidence>
<feature type="domain" description="NAD-dependent epimerase/dehydratase" evidence="1">
    <location>
        <begin position="7"/>
        <end position="84"/>
    </location>
</feature>
<dbReference type="GO" id="GO:0005739">
    <property type="term" value="C:mitochondrion"/>
    <property type="evidence" value="ECO:0007669"/>
    <property type="project" value="TreeGrafter"/>
</dbReference>
<accession>A0AAN6ZG20</accession>
<dbReference type="PANTHER" id="PTHR12126">
    <property type="entry name" value="NADH-UBIQUINONE OXIDOREDUCTASE 39 KDA SUBUNIT-RELATED"/>
    <property type="match status" value="1"/>
</dbReference>
<dbReference type="InterPro" id="IPR051207">
    <property type="entry name" value="ComplexI_NDUFA9_subunit"/>
</dbReference>
<dbReference type="InterPro" id="IPR036291">
    <property type="entry name" value="NAD(P)-bd_dom_sf"/>
</dbReference>
<dbReference type="Gene3D" id="3.40.50.720">
    <property type="entry name" value="NAD(P)-binding Rossmann-like Domain"/>
    <property type="match status" value="1"/>
</dbReference>
<comment type="caution">
    <text evidence="2">The sequence shown here is derived from an EMBL/GenBank/DDBJ whole genome shotgun (WGS) entry which is preliminary data.</text>
</comment>
<sequence length="293" mass="31383">MSATKRIVVFGGNGFLGSRICRAAVARNWDVTSVSRSGTPHWSSVTSSATPPAWSSKVSWEHGDIFVPAQWTAFLKNANYVVHSLGILLEADYKGVLAGRESPIAGLAKAFDRTRGAHTPNPLERMRAHQDPVSPAAGQQQQLTYEMMNRDSTILLAKEAAAQGVEAFGFVSAAGGAPVLPSRYLSTKREAEAVVAREFPEMRGVFFRPPFMYDRSRKATIPLAAMVAAGSTFNTLTGGVLGGFLGAGGVKPLQADVVADAVVEGLADQSVKGPVEVKEIEELAHRTWRNTML</sequence>
<name>A0AAN6ZG20_9PEZI</name>
<dbReference type="GO" id="GO:0044877">
    <property type="term" value="F:protein-containing complex binding"/>
    <property type="evidence" value="ECO:0007669"/>
    <property type="project" value="TreeGrafter"/>
</dbReference>
<dbReference type="AlphaFoldDB" id="A0AAN6ZG20"/>
<reference evidence="2" key="1">
    <citation type="journal article" date="2023" name="Mol. Phylogenet. Evol.">
        <title>Genome-scale phylogeny and comparative genomics of the fungal order Sordariales.</title>
        <authorList>
            <person name="Hensen N."/>
            <person name="Bonometti L."/>
            <person name="Westerberg I."/>
            <person name="Brannstrom I.O."/>
            <person name="Guillou S."/>
            <person name="Cros-Aarteil S."/>
            <person name="Calhoun S."/>
            <person name="Haridas S."/>
            <person name="Kuo A."/>
            <person name="Mondo S."/>
            <person name="Pangilinan J."/>
            <person name="Riley R."/>
            <person name="LaButti K."/>
            <person name="Andreopoulos B."/>
            <person name="Lipzen A."/>
            <person name="Chen C."/>
            <person name="Yan M."/>
            <person name="Daum C."/>
            <person name="Ng V."/>
            <person name="Clum A."/>
            <person name="Steindorff A."/>
            <person name="Ohm R.A."/>
            <person name="Martin F."/>
            <person name="Silar P."/>
            <person name="Natvig D.O."/>
            <person name="Lalanne C."/>
            <person name="Gautier V."/>
            <person name="Ament-Velasquez S.L."/>
            <person name="Kruys A."/>
            <person name="Hutchinson M.I."/>
            <person name="Powell A.J."/>
            <person name="Barry K."/>
            <person name="Miller A.N."/>
            <person name="Grigoriev I.V."/>
            <person name="Debuchy R."/>
            <person name="Gladieux P."/>
            <person name="Hiltunen Thoren M."/>
            <person name="Johannesson H."/>
        </authorList>
    </citation>
    <scope>NUCLEOTIDE SEQUENCE</scope>
    <source>
        <strain evidence="2">CBS 123565</strain>
    </source>
</reference>
<dbReference type="PANTHER" id="PTHR12126:SF16">
    <property type="entry name" value="MIOREX COMPLEX COMPONENT 2"/>
    <property type="match status" value="1"/>
</dbReference>
<dbReference type="Pfam" id="PF01370">
    <property type="entry name" value="Epimerase"/>
    <property type="match status" value="1"/>
</dbReference>
<dbReference type="EMBL" id="MU853402">
    <property type="protein sequence ID" value="KAK4137840.1"/>
    <property type="molecule type" value="Genomic_DNA"/>
</dbReference>
<evidence type="ECO:0000313" key="3">
    <source>
        <dbReference type="Proteomes" id="UP001304895"/>
    </source>
</evidence>
<keyword evidence="3" id="KW-1185">Reference proteome</keyword>